<dbReference type="KEGG" id="cber:B5D82_07780"/>
<evidence type="ECO:0000313" key="2">
    <source>
        <dbReference type="Proteomes" id="UP000202259"/>
    </source>
</evidence>
<dbReference type="PANTHER" id="PTHR37943:SF1">
    <property type="entry name" value="PROTEIN VES"/>
    <property type="match status" value="1"/>
</dbReference>
<dbReference type="Proteomes" id="UP000202259">
    <property type="component" value="Chromosome"/>
</dbReference>
<dbReference type="Pfam" id="PF05962">
    <property type="entry name" value="HutD"/>
    <property type="match status" value="1"/>
</dbReference>
<accession>A0A222G7E7</accession>
<sequence length="192" mass="21450">MIEIIQPTQFKTVPWKNGKGETVEMAINSGGTLDNFNWRLSMASVVEDGVFSNFTDYTRNLILIDGDGINLQHNDSKIDRLTKLLDFATFDGGNKTVGNLHSNEITDFNIIARTSAFNTKLDCQTSAKNHPLKNSDLCFIYSLFKDAELTVSNTQETLTLPAQHLVKITDLTQNHSSITGEHLIIVYLNHCT</sequence>
<keyword evidence="2" id="KW-1185">Reference proteome</keyword>
<dbReference type="InterPro" id="IPR011051">
    <property type="entry name" value="RmlC_Cupin_sf"/>
</dbReference>
<proteinExistence type="predicted"/>
<evidence type="ECO:0000313" key="1">
    <source>
        <dbReference type="EMBL" id="ASP47662.1"/>
    </source>
</evidence>
<dbReference type="InterPro" id="IPR010282">
    <property type="entry name" value="Uncharacterised_HutD/Ves"/>
</dbReference>
<dbReference type="SUPFAM" id="SSF51182">
    <property type="entry name" value="RmlC-like cupins"/>
    <property type="match status" value="1"/>
</dbReference>
<name>A0A222G7E7_9GAMM</name>
<dbReference type="OrthoDB" id="9800082at2"/>
<organism evidence="1 2">
    <name type="scientific">Cognaticolwellia beringensis</name>
    <dbReference type="NCBI Taxonomy" id="1967665"/>
    <lineage>
        <taxon>Bacteria</taxon>
        <taxon>Pseudomonadati</taxon>
        <taxon>Pseudomonadota</taxon>
        <taxon>Gammaproteobacteria</taxon>
        <taxon>Alteromonadales</taxon>
        <taxon>Colwelliaceae</taxon>
        <taxon>Cognaticolwellia</taxon>
    </lineage>
</organism>
<dbReference type="InterPro" id="IPR014710">
    <property type="entry name" value="RmlC-like_jellyroll"/>
</dbReference>
<dbReference type="PANTHER" id="PTHR37943">
    <property type="entry name" value="PROTEIN VES"/>
    <property type="match status" value="1"/>
</dbReference>
<protein>
    <recommendedName>
        <fullName evidence="3">HutD family protein</fullName>
    </recommendedName>
</protein>
<evidence type="ECO:0008006" key="3">
    <source>
        <dbReference type="Google" id="ProtNLM"/>
    </source>
</evidence>
<dbReference type="AlphaFoldDB" id="A0A222G7E7"/>
<gene>
    <name evidence="1" type="ORF">B5D82_07780</name>
</gene>
<reference evidence="1 2" key="1">
    <citation type="submission" date="2017-08" db="EMBL/GenBank/DDBJ databases">
        <title>Complete genome of Colwellia sp. NB097-1, a psychrophile bacterium ioslated from Bering Sea.</title>
        <authorList>
            <person name="Chen X."/>
        </authorList>
    </citation>
    <scope>NUCLEOTIDE SEQUENCE [LARGE SCALE GENOMIC DNA]</scope>
    <source>
        <strain evidence="1 2">NB097-1</strain>
    </source>
</reference>
<dbReference type="RefSeq" id="WP_081150520.1">
    <property type="nucleotide sequence ID" value="NZ_CP020465.1"/>
</dbReference>
<dbReference type="EMBL" id="CP020465">
    <property type="protein sequence ID" value="ASP47662.1"/>
    <property type="molecule type" value="Genomic_DNA"/>
</dbReference>
<dbReference type="Gene3D" id="2.60.120.10">
    <property type="entry name" value="Jelly Rolls"/>
    <property type="match status" value="1"/>
</dbReference>